<evidence type="ECO:0000313" key="2">
    <source>
        <dbReference type="EMBL" id="KAJ1919458.1"/>
    </source>
</evidence>
<feature type="signal peptide" evidence="1">
    <location>
        <begin position="1"/>
        <end position="22"/>
    </location>
</feature>
<organism evidence="2 3">
    <name type="scientific">Mycoemilia scoparia</name>
    <dbReference type="NCBI Taxonomy" id="417184"/>
    <lineage>
        <taxon>Eukaryota</taxon>
        <taxon>Fungi</taxon>
        <taxon>Fungi incertae sedis</taxon>
        <taxon>Zoopagomycota</taxon>
        <taxon>Kickxellomycotina</taxon>
        <taxon>Kickxellomycetes</taxon>
        <taxon>Kickxellales</taxon>
        <taxon>Kickxellaceae</taxon>
        <taxon>Mycoemilia</taxon>
    </lineage>
</organism>
<keyword evidence="3" id="KW-1185">Reference proteome</keyword>
<dbReference type="Proteomes" id="UP001150538">
    <property type="component" value="Unassembled WGS sequence"/>
</dbReference>
<dbReference type="EMBL" id="JANBPU010000026">
    <property type="protein sequence ID" value="KAJ1919458.1"/>
    <property type="molecule type" value="Genomic_DNA"/>
</dbReference>
<keyword evidence="1" id="KW-0732">Signal</keyword>
<feature type="chain" id="PRO_5040723754" evidence="1">
    <location>
        <begin position="23"/>
        <end position="202"/>
    </location>
</feature>
<evidence type="ECO:0000256" key="1">
    <source>
        <dbReference type="SAM" id="SignalP"/>
    </source>
</evidence>
<evidence type="ECO:0000313" key="3">
    <source>
        <dbReference type="Proteomes" id="UP001150538"/>
    </source>
</evidence>
<reference evidence="2" key="1">
    <citation type="submission" date="2022-07" db="EMBL/GenBank/DDBJ databases">
        <title>Phylogenomic reconstructions and comparative analyses of Kickxellomycotina fungi.</title>
        <authorList>
            <person name="Reynolds N.K."/>
            <person name="Stajich J.E."/>
            <person name="Barry K."/>
            <person name="Grigoriev I.V."/>
            <person name="Crous P."/>
            <person name="Smith M.E."/>
        </authorList>
    </citation>
    <scope>NUCLEOTIDE SEQUENCE</scope>
    <source>
        <strain evidence="2">NBRC 100468</strain>
    </source>
</reference>
<gene>
    <name evidence="2" type="ORF">H4219_001928</name>
</gene>
<protein>
    <submittedName>
        <fullName evidence="2">Uncharacterized protein</fullName>
    </submittedName>
</protein>
<dbReference type="AlphaFoldDB" id="A0A9W8DPQ7"/>
<name>A0A9W8DPQ7_9FUNG</name>
<proteinExistence type="predicted"/>
<accession>A0A9W8DPQ7</accession>
<comment type="caution">
    <text evidence="2">The sequence shown here is derived from an EMBL/GenBank/DDBJ whole genome shotgun (WGS) entry which is preliminary data.</text>
</comment>
<sequence>MSILFKSLCVVNLVLIMGKAAAQETPVFYYNDTVEANKPCGFKGAKFCDGTPSHANIYGVCNGTLWSTMSCNSTQLCVEVPDANNGKFPDIKCQKNSQCVIGTMKCDLIKANLIYTCDQEGLWTNTTCKEEEQCRYNKENPYMASCEISHFQGVDIQETSWDVQVSEPSSANPLIIYDAPAVIIARLATAFVTVVFLSQTAI</sequence>